<evidence type="ECO:0000256" key="2">
    <source>
        <dbReference type="ARBA" id="ARBA00022490"/>
    </source>
</evidence>
<comment type="subcellular location">
    <subcellularLocation>
        <location evidence="1">Cytoplasm</location>
    </subcellularLocation>
</comment>
<protein>
    <submittedName>
        <fullName evidence="3">Uncharacterized protein</fullName>
    </submittedName>
</protein>
<comment type="caution">
    <text evidence="3">The sequence shown here is derived from an EMBL/GenBank/DDBJ whole genome shotgun (WGS) entry which is preliminary data.</text>
</comment>
<accession>A0A448WR67</accession>
<dbReference type="Pfam" id="PF03148">
    <property type="entry name" value="Tektin"/>
    <property type="match status" value="1"/>
</dbReference>
<dbReference type="OrthoDB" id="9886517at2759"/>
<dbReference type="GO" id="GO:0005929">
    <property type="term" value="C:cilium"/>
    <property type="evidence" value="ECO:0007669"/>
    <property type="project" value="UniProtKB-ARBA"/>
</dbReference>
<dbReference type="InterPro" id="IPR048256">
    <property type="entry name" value="Tektin-like"/>
</dbReference>
<evidence type="ECO:0000256" key="1">
    <source>
        <dbReference type="ARBA" id="ARBA00004496"/>
    </source>
</evidence>
<proteinExistence type="predicted"/>
<dbReference type="AlphaFoldDB" id="A0A448WR67"/>
<organism evidence="3 4">
    <name type="scientific">Protopolystoma xenopodis</name>
    <dbReference type="NCBI Taxonomy" id="117903"/>
    <lineage>
        <taxon>Eukaryota</taxon>
        <taxon>Metazoa</taxon>
        <taxon>Spiralia</taxon>
        <taxon>Lophotrochozoa</taxon>
        <taxon>Platyhelminthes</taxon>
        <taxon>Monogenea</taxon>
        <taxon>Polyopisthocotylea</taxon>
        <taxon>Polystomatidea</taxon>
        <taxon>Polystomatidae</taxon>
        <taxon>Protopolystoma</taxon>
    </lineage>
</organism>
<keyword evidence="2" id="KW-0963">Cytoplasm</keyword>
<dbReference type="Proteomes" id="UP000784294">
    <property type="component" value="Unassembled WGS sequence"/>
</dbReference>
<gene>
    <name evidence="3" type="ORF">PXEA_LOCUS11598</name>
</gene>
<keyword evidence="4" id="KW-1185">Reference proteome</keyword>
<evidence type="ECO:0000313" key="4">
    <source>
        <dbReference type="Proteomes" id="UP000784294"/>
    </source>
</evidence>
<sequence length="59" mass="6796">MLVSPTFRREQCRVFELALAHTNKPLSIAEECLLHRDKRIGIDLVKDAVERALIKVSQH</sequence>
<dbReference type="GO" id="GO:0005737">
    <property type="term" value="C:cytoplasm"/>
    <property type="evidence" value="ECO:0007669"/>
    <property type="project" value="UniProtKB-SubCell"/>
</dbReference>
<name>A0A448WR67_9PLAT</name>
<reference evidence="3" key="1">
    <citation type="submission" date="2018-11" db="EMBL/GenBank/DDBJ databases">
        <authorList>
            <consortium name="Pathogen Informatics"/>
        </authorList>
    </citation>
    <scope>NUCLEOTIDE SEQUENCE</scope>
</reference>
<evidence type="ECO:0000313" key="3">
    <source>
        <dbReference type="EMBL" id="VEL18158.1"/>
    </source>
</evidence>
<dbReference type="EMBL" id="CAAALY010035884">
    <property type="protein sequence ID" value="VEL18158.1"/>
    <property type="molecule type" value="Genomic_DNA"/>
</dbReference>